<comment type="caution">
    <text evidence="2">The sequence shown here is derived from an EMBL/GenBank/DDBJ whole genome shotgun (WGS) entry which is preliminary data.</text>
</comment>
<feature type="transmembrane region" description="Helical" evidence="1">
    <location>
        <begin position="388"/>
        <end position="407"/>
    </location>
</feature>
<dbReference type="Proteomes" id="UP001595821">
    <property type="component" value="Unassembled WGS sequence"/>
</dbReference>
<keyword evidence="1" id="KW-0472">Membrane</keyword>
<feature type="transmembrane region" description="Helical" evidence="1">
    <location>
        <begin position="277"/>
        <end position="295"/>
    </location>
</feature>
<gene>
    <name evidence="2" type="ORF">ACFOZ7_10020</name>
</gene>
<protein>
    <recommendedName>
        <fullName evidence="4">ABC transporter permease</fullName>
    </recommendedName>
</protein>
<keyword evidence="1" id="KW-0812">Transmembrane</keyword>
<dbReference type="RefSeq" id="WP_246965979.1">
    <property type="nucleotide sequence ID" value="NZ_CP095397.1"/>
</dbReference>
<dbReference type="AlphaFoldDB" id="A0ABD5NZ89"/>
<feature type="transmembrane region" description="Helical" evidence="1">
    <location>
        <begin position="427"/>
        <end position="449"/>
    </location>
</feature>
<proteinExistence type="predicted"/>
<organism evidence="2 3">
    <name type="scientific">Natribaculum luteum</name>
    <dbReference type="NCBI Taxonomy" id="1586232"/>
    <lineage>
        <taxon>Archaea</taxon>
        <taxon>Methanobacteriati</taxon>
        <taxon>Methanobacteriota</taxon>
        <taxon>Stenosarchaea group</taxon>
        <taxon>Halobacteria</taxon>
        <taxon>Halobacteriales</taxon>
        <taxon>Natrialbaceae</taxon>
        <taxon>Natribaculum</taxon>
    </lineage>
</organism>
<evidence type="ECO:0000256" key="1">
    <source>
        <dbReference type="SAM" id="Phobius"/>
    </source>
</evidence>
<keyword evidence="1" id="KW-1133">Transmembrane helix</keyword>
<sequence length="454" mass="46621">MVTRRRCVVLACLVVVALFGAVAPGDAMPPPRPLCDACGETFEATAQAYGVDLAVERSTATVSIQENGSATWVVRNHLEDARGVEVERLRSNATLRMRIADRAMWDTDAVDATVSPAGVLTMRYREVDFAEPSIGGTLRSGEFTREYGYRNLDGLGADRLVVVAPNGSRVGRTVPGATVSDDGRRMTLTRLETGRFVTFVPRDATLGPLWSALAVGSVVAPVVALNALVSIVLPTAVVTLLVAVGSGVLSRLERDWIAELEPGRVRDALGARPEPKVALAGVGALALLAGVGLLLFGGYAAPLFGIGVAVAVLGAALGRPSVRERVTYRALVAGAAFGAALAVGVTIAIAVGITQKRLHYALLSSLPALVPIFVLLPAGYAAGRGNRLLTAGTVAVGFVLAVAPLASFTSPMVGGGFVSAPVLVLGAAIYAIGIVVVGTPLLVAGASLAPADAH</sequence>
<accession>A0ABD5NZ89</accession>
<feature type="transmembrane region" description="Helical" evidence="1">
    <location>
        <begin position="218"/>
        <end position="244"/>
    </location>
</feature>
<dbReference type="GeneID" id="71853974"/>
<evidence type="ECO:0000313" key="2">
    <source>
        <dbReference type="EMBL" id="MFC4247331.1"/>
    </source>
</evidence>
<name>A0ABD5NZ89_9EURY</name>
<dbReference type="EMBL" id="JBHSDJ010000029">
    <property type="protein sequence ID" value="MFC4247331.1"/>
    <property type="molecule type" value="Genomic_DNA"/>
</dbReference>
<reference evidence="2 3" key="1">
    <citation type="journal article" date="2014" name="Int. J. Syst. Evol. Microbiol.">
        <title>Complete genome sequence of Corynebacterium casei LMG S-19264T (=DSM 44701T), isolated from a smear-ripened cheese.</title>
        <authorList>
            <consortium name="US DOE Joint Genome Institute (JGI-PGF)"/>
            <person name="Walter F."/>
            <person name="Albersmeier A."/>
            <person name="Kalinowski J."/>
            <person name="Ruckert C."/>
        </authorList>
    </citation>
    <scope>NUCLEOTIDE SEQUENCE [LARGE SCALE GENOMIC DNA]</scope>
    <source>
        <strain evidence="2 3">IBRC-M 10912</strain>
    </source>
</reference>
<feature type="transmembrane region" description="Helical" evidence="1">
    <location>
        <begin position="330"/>
        <end position="352"/>
    </location>
</feature>
<feature type="transmembrane region" description="Helical" evidence="1">
    <location>
        <begin position="301"/>
        <end position="318"/>
    </location>
</feature>
<feature type="transmembrane region" description="Helical" evidence="1">
    <location>
        <begin position="358"/>
        <end position="376"/>
    </location>
</feature>
<evidence type="ECO:0008006" key="4">
    <source>
        <dbReference type="Google" id="ProtNLM"/>
    </source>
</evidence>
<evidence type="ECO:0000313" key="3">
    <source>
        <dbReference type="Proteomes" id="UP001595821"/>
    </source>
</evidence>